<evidence type="ECO:0000313" key="2">
    <source>
        <dbReference type="EMBL" id="GEM82308.1"/>
    </source>
</evidence>
<feature type="domain" description="MobA-like NTP transferase" evidence="1">
    <location>
        <begin position="3"/>
        <end position="70"/>
    </location>
</feature>
<protein>
    <recommendedName>
        <fullName evidence="1">MobA-like NTP transferase domain-containing protein</fullName>
    </recommendedName>
</protein>
<dbReference type="GO" id="GO:0016779">
    <property type="term" value="F:nucleotidyltransferase activity"/>
    <property type="evidence" value="ECO:0007669"/>
    <property type="project" value="UniProtKB-ARBA"/>
</dbReference>
<accession>A0A511QY72</accession>
<sequence>MFLADMPAQEPEKLTQLKRAIHHRDPQKLAVVASEQGQMRPPVFLSRQLFPEVLKLKGDQGARAVLNAHQEKIERVEWGSGPWFFDIDDWQTYRELAWKLGWANELFVSISRERISTSAIQARVDAALASETAPWLAPGLLLLAAKSEARWLELSLSYRGVRGVILGPAQTPAAYLELVRWASLAALAENK</sequence>
<dbReference type="Pfam" id="PF12804">
    <property type="entry name" value="NTP_transf_3"/>
    <property type="match status" value="1"/>
</dbReference>
<dbReference type="AlphaFoldDB" id="A0A511QY72"/>
<dbReference type="Gene3D" id="3.90.550.10">
    <property type="entry name" value="Spore Coat Polysaccharide Biosynthesis Protein SpsA, Chain A"/>
    <property type="match status" value="1"/>
</dbReference>
<gene>
    <name evidence="2" type="ORF">MHY01S_04740</name>
</gene>
<dbReference type="EMBL" id="BJXL01000008">
    <property type="protein sequence ID" value="GEM82308.1"/>
    <property type="molecule type" value="Genomic_DNA"/>
</dbReference>
<name>A0A511QY72_9DEIN</name>
<dbReference type="PANTHER" id="PTHR43777">
    <property type="entry name" value="MOLYBDENUM COFACTOR CYTIDYLYLTRANSFERASE"/>
    <property type="match status" value="1"/>
</dbReference>
<dbReference type="Proteomes" id="UP000321197">
    <property type="component" value="Unassembled WGS sequence"/>
</dbReference>
<evidence type="ECO:0000259" key="1">
    <source>
        <dbReference type="Pfam" id="PF12804"/>
    </source>
</evidence>
<comment type="caution">
    <text evidence="2">The sequence shown here is derived from an EMBL/GenBank/DDBJ whole genome shotgun (WGS) entry which is preliminary data.</text>
</comment>
<dbReference type="PANTHER" id="PTHR43777:SF1">
    <property type="entry name" value="MOLYBDENUM COFACTOR CYTIDYLYLTRANSFERASE"/>
    <property type="match status" value="1"/>
</dbReference>
<proteinExistence type="predicted"/>
<dbReference type="InterPro" id="IPR025877">
    <property type="entry name" value="MobA-like_NTP_Trfase"/>
</dbReference>
<evidence type="ECO:0000313" key="3">
    <source>
        <dbReference type="Proteomes" id="UP000321197"/>
    </source>
</evidence>
<dbReference type="InterPro" id="IPR029044">
    <property type="entry name" value="Nucleotide-diphossugar_trans"/>
</dbReference>
<organism evidence="2 3">
    <name type="scientific">Meiothermus hypogaeus NBRC 106114</name>
    <dbReference type="NCBI Taxonomy" id="1227553"/>
    <lineage>
        <taxon>Bacteria</taxon>
        <taxon>Thermotogati</taxon>
        <taxon>Deinococcota</taxon>
        <taxon>Deinococci</taxon>
        <taxon>Thermales</taxon>
        <taxon>Thermaceae</taxon>
        <taxon>Meiothermus</taxon>
    </lineage>
</organism>
<reference evidence="2 3" key="1">
    <citation type="submission" date="2019-07" db="EMBL/GenBank/DDBJ databases">
        <title>Whole genome shotgun sequence of Meiothermus hypogaeus NBRC 106114.</title>
        <authorList>
            <person name="Hosoyama A."/>
            <person name="Uohara A."/>
            <person name="Ohji S."/>
            <person name="Ichikawa N."/>
        </authorList>
    </citation>
    <scope>NUCLEOTIDE SEQUENCE [LARGE SCALE GENOMIC DNA]</scope>
    <source>
        <strain evidence="2 3">NBRC 106114</strain>
    </source>
</reference>